<dbReference type="PANTHER" id="PTHR17039">
    <property type="entry name" value="U3 SMALL NUCLEOLAR RIBONUCLEOPROTEIN PROTEIN MPP10"/>
    <property type="match status" value="1"/>
</dbReference>
<evidence type="ECO:0000313" key="10">
    <source>
        <dbReference type="JaponicusDB" id="SJAG_02681"/>
    </source>
</evidence>
<dbReference type="PANTHER" id="PTHR17039:SF0">
    <property type="entry name" value="U3 SMALL NUCLEOLAR RIBONUCLEOPROTEIN PROTEIN MPP10"/>
    <property type="match status" value="1"/>
</dbReference>
<dbReference type="Pfam" id="PF04006">
    <property type="entry name" value="Mpp10"/>
    <property type="match status" value="1"/>
</dbReference>
<dbReference type="RefSeq" id="XP_002173877.1">
    <property type="nucleotide sequence ID" value="XM_002173841.2"/>
</dbReference>
<evidence type="ECO:0000256" key="3">
    <source>
        <dbReference type="ARBA" id="ARBA00022552"/>
    </source>
</evidence>
<dbReference type="GeneID" id="7051060"/>
<comment type="subcellular location">
    <subcellularLocation>
        <location evidence="1 7">Nucleus</location>
        <location evidence="1 7">Nucleolus</location>
    </subcellularLocation>
</comment>
<gene>
    <name evidence="10" type="primary">mpp10</name>
    <name evidence="9" type="ORF">SJAG_02681</name>
</gene>
<dbReference type="OrthoDB" id="445326at2759"/>
<dbReference type="OMA" id="HFAEDFG"/>
<feature type="compositionally biased region" description="Acidic residues" evidence="8">
    <location>
        <begin position="95"/>
        <end position="143"/>
    </location>
</feature>
<dbReference type="HOGENOM" id="CLU_011271_1_0_1"/>
<evidence type="ECO:0000313" key="11">
    <source>
        <dbReference type="Proteomes" id="UP000001744"/>
    </source>
</evidence>
<keyword evidence="2 7" id="KW-0690">Ribosome biogenesis</keyword>
<feature type="compositionally biased region" description="Acidic residues" evidence="8">
    <location>
        <begin position="185"/>
        <end position="208"/>
    </location>
</feature>
<dbReference type="GO" id="GO:0006364">
    <property type="term" value="P:rRNA processing"/>
    <property type="evidence" value="ECO:0007669"/>
    <property type="project" value="UniProtKB-KW"/>
</dbReference>
<sequence>MTVLEAVEENPTSFLFPDESQGASFLDECINAFSSVSVPKKCPIQQIHTKGCDAWQIYNQLALATKYALDELPDVDVSDEEQGSDSVTGSAAEVSDVEYNEDEEMSVDGENSEEEELDGEEQEDEEDEDEFQGFDDEADNAEVDVVEKPKKDAFGLNDQFFDIDAFNKQTLEMEEQDESQTIALNDDEDEENEDEIDVFGDVDEEEGPQADSIMYEDFFGPRNPRDRRQQVQAKKRAALKKKKRPVAEEPSDDEEVANVEEDEEEEDAAQTFERVRQDLFASDSEEEQDDGTGLSAYERQKLELTKQIRALEAENVAKKNWTLMGEASSKQRPQNSLLETEVDFEQNAKPVPVVTEESTDTLEDLIKSRILDKNFDDIPRRLVSAVPDFKPSQLFDLDENKPQRSLAEEYEEEYLKKSDPTTFQSKEDKKVEKEHEEIKGLFNSVAHILDSLSSWHYVPAPAEASVEVVANAPTLSMEDVQPAAASETMALAPQEIYNATQGERTDETVTRSGIAISKAEMNHQEKQARRRRVRQKHAQKRKEMAEIRRNKTSEKVARTLESGNVQIIGSDGQLKKVEGKKKRKEKPVISSSSHLLL</sequence>
<feature type="region of interest" description="Disordered" evidence="8">
    <location>
        <begin position="570"/>
        <end position="597"/>
    </location>
</feature>
<feature type="compositionally biased region" description="Basic and acidic residues" evidence="8">
    <location>
        <begin position="541"/>
        <end position="558"/>
    </location>
</feature>
<protein>
    <recommendedName>
        <fullName evidence="7">U3 small nucleolar ribonucleoprotein protein MPP10</fullName>
    </recommendedName>
</protein>
<proteinExistence type="inferred from homology"/>
<comment type="similarity">
    <text evidence="6 7">Belongs to the MPP10 family.</text>
</comment>
<dbReference type="AlphaFoldDB" id="B6K0W3"/>
<feature type="region of interest" description="Disordered" evidence="8">
    <location>
        <begin position="521"/>
        <end position="558"/>
    </location>
</feature>
<feature type="compositionally biased region" description="Basic residues" evidence="8">
    <location>
        <begin position="233"/>
        <end position="244"/>
    </location>
</feature>
<evidence type="ECO:0000256" key="7">
    <source>
        <dbReference type="PIRNR" id="PIRNR017300"/>
    </source>
</evidence>
<feature type="compositionally biased region" description="Acidic residues" evidence="8">
    <location>
        <begin position="249"/>
        <end position="268"/>
    </location>
</feature>
<dbReference type="JaponicusDB" id="SJAG_02681">
    <property type="gene designation" value="mpp10"/>
</dbReference>
<evidence type="ECO:0000256" key="5">
    <source>
        <dbReference type="ARBA" id="ARBA00023274"/>
    </source>
</evidence>
<name>B6K0W3_SCHJY</name>
<feature type="region of interest" description="Disordered" evidence="8">
    <location>
        <begin position="170"/>
        <end position="298"/>
    </location>
</feature>
<accession>B6K0W3</accession>
<dbReference type="VEuPathDB" id="FungiDB:SJAG_02681"/>
<dbReference type="Proteomes" id="UP000001744">
    <property type="component" value="Unassembled WGS sequence"/>
</dbReference>
<dbReference type="eggNOG" id="KOG2600">
    <property type="taxonomic scope" value="Eukaryota"/>
</dbReference>
<feature type="region of interest" description="Disordered" evidence="8">
    <location>
        <begin position="77"/>
        <end position="143"/>
    </location>
</feature>
<evidence type="ECO:0000256" key="1">
    <source>
        <dbReference type="ARBA" id="ARBA00004604"/>
    </source>
</evidence>
<dbReference type="PIRSF" id="PIRSF017300">
    <property type="entry name" value="snoRNP_Mpp10"/>
    <property type="match status" value="1"/>
</dbReference>
<dbReference type="STRING" id="402676.B6K0W3"/>
<keyword evidence="4 7" id="KW-0539">Nucleus</keyword>
<dbReference type="GO" id="GO:0005732">
    <property type="term" value="C:sno(s)RNA-containing ribonucleoprotein complex"/>
    <property type="evidence" value="ECO:0007669"/>
    <property type="project" value="UniProtKB-UniRule"/>
</dbReference>
<organism evidence="9 11">
    <name type="scientific">Schizosaccharomyces japonicus (strain yFS275 / FY16936)</name>
    <name type="common">Fission yeast</name>
    <dbReference type="NCBI Taxonomy" id="402676"/>
    <lineage>
        <taxon>Eukaryota</taxon>
        <taxon>Fungi</taxon>
        <taxon>Dikarya</taxon>
        <taxon>Ascomycota</taxon>
        <taxon>Taphrinomycotina</taxon>
        <taxon>Schizosaccharomycetes</taxon>
        <taxon>Schizosaccharomycetales</taxon>
        <taxon>Schizosaccharomycetaceae</taxon>
        <taxon>Schizosaccharomyces</taxon>
    </lineage>
</organism>
<keyword evidence="3 7" id="KW-0698">rRNA processing</keyword>
<dbReference type="InterPro" id="IPR012173">
    <property type="entry name" value="Mpp10"/>
</dbReference>
<evidence type="ECO:0000256" key="6">
    <source>
        <dbReference type="ARBA" id="ARBA00029455"/>
    </source>
</evidence>
<evidence type="ECO:0000256" key="8">
    <source>
        <dbReference type="SAM" id="MobiDB-lite"/>
    </source>
</evidence>
<reference evidence="9 11" key="1">
    <citation type="journal article" date="2011" name="Science">
        <title>Comparative functional genomics of the fission yeasts.</title>
        <authorList>
            <person name="Rhind N."/>
            <person name="Chen Z."/>
            <person name="Yassour M."/>
            <person name="Thompson D.A."/>
            <person name="Haas B.J."/>
            <person name="Habib N."/>
            <person name="Wapinski I."/>
            <person name="Roy S."/>
            <person name="Lin M.F."/>
            <person name="Heiman D.I."/>
            <person name="Young S.K."/>
            <person name="Furuya K."/>
            <person name="Guo Y."/>
            <person name="Pidoux A."/>
            <person name="Chen H.M."/>
            <person name="Robbertse B."/>
            <person name="Goldberg J.M."/>
            <person name="Aoki K."/>
            <person name="Bayne E.H."/>
            <person name="Berlin A.M."/>
            <person name="Desjardins C.A."/>
            <person name="Dobbs E."/>
            <person name="Dukaj L."/>
            <person name="Fan L."/>
            <person name="FitzGerald M.G."/>
            <person name="French C."/>
            <person name="Gujja S."/>
            <person name="Hansen K."/>
            <person name="Keifenheim D."/>
            <person name="Levin J.Z."/>
            <person name="Mosher R.A."/>
            <person name="Mueller C.A."/>
            <person name="Pfiffner J."/>
            <person name="Priest M."/>
            <person name="Russ C."/>
            <person name="Smialowska A."/>
            <person name="Swoboda P."/>
            <person name="Sykes S.M."/>
            <person name="Vaughn M."/>
            <person name="Vengrova S."/>
            <person name="Yoder R."/>
            <person name="Zeng Q."/>
            <person name="Allshire R."/>
            <person name="Baulcombe D."/>
            <person name="Birren B.W."/>
            <person name="Brown W."/>
            <person name="Ekwall K."/>
            <person name="Kellis M."/>
            <person name="Leatherwood J."/>
            <person name="Levin H."/>
            <person name="Margalit H."/>
            <person name="Martienssen R."/>
            <person name="Nieduszynski C.A."/>
            <person name="Spatafora J.W."/>
            <person name="Friedman N."/>
            <person name="Dalgaard J.Z."/>
            <person name="Baumann P."/>
            <person name="Niki H."/>
            <person name="Regev A."/>
            <person name="Nusbaum C."/>
        </authorList>
    </citation>
    <scope>NUCLEOTIDE SEQUENCE [LARGE SCALE GENOMIC DNA]</scope>
    <source>
        <strain evidence="11">yFS275 / FY16936</strain>
    </source>
</reference>
<keyword evidence="11" id="KW-1185">Reference proteome</keyword>
<comment type="function">
    <text evidence="7">Involved in nucleolar processing of pre-18S ribosomal RNA.</text>
</comment>
<evidence type="ECO:0000256" key="2">
    <source>
        <dbReference type="ARBA" id="ARBA00022517"/>
    </source>
</evidence>
<keyword evidence="5 7" id="KW-0687">Ribonucleoprotein</keyword>
<evidence type="ECO:0000256" key="4">
    <source>
        <dbReference type="ARBA" id="ARBA00023242"/>
    </source>
</evidence>
<dbReference type="GO" id="GO:0034457">
    <property type="term" value="C:Mpp10 complex"/>
    <property type="evidence" value="ECO:0000318"/>
    <property type="project" value="GO_Central"/>
</dbReference>
<dbReference type="GO" id="GO:0032040">
    <property type="term" value="C:small-subunit processome"/>
    <property type="evidence" value="ECO:0000318"/>
    <property type="project" value="GO_Central"/>
</dbReference>
<feature type="compositionally biased region" description="Basic residues" evidence="8">
    <location>
        <begin position="528"/>
        <end position="540"/>
    </location>
</feature>
<evidence type="ECO:0000313" key="9">
    <source>
        <dbReference type="EMBL" id="EEB07584.1"/>
    </source>
</evidence>
<dbReference type="EMBL" id="KE651166">
    <property type="protein sequence ID" value="EEB07584.1"/>
    <property type="molecule type" value="Genomic_DNA"/>
</dbReference>